<feature type="signal peptide" evidence="1">
    <location>
        <begin position="1"/>
        <end position="22"/>
    </location>
</feature>
<dbReference type="Gene3D" id="3.40.250.10">
    <property type="entry name" value="Rhodanese-like domain"/>
    <property type="match status" value="1"/>
</dbReference>
<dbReference type="Proteomes" id="UP000568664">
    <property type="component" value="Unassembled WGS sequence"/>
</dbReference>
<feature type="chain" id="PRO_5031430503" evidence="1">
    <location>
        <begin position="23"/>
        <end position="130"/>
    </location>
</feature>
<gene>
    <name evidence="3" type="ORF">HII17_02135</name>
</gene>
<comment type="caution">
    <text evidence="3">The sequence shown here is derived from an EMBL/GenBank/DDBJ whole genome shotgun (WGS) entry which is preliminary data.</text>
</comment>
<feature type="domain" description="Rhodanese" evidence="2">
    <location>
        <begin position="40"/>
        <end position="130"/>
    </location>
</feature>
<dbReference type="InterPro" id="IPR001763">
    <property type="entry name" value="Rhodanese-like_dom"/>
</dbReference>
<protein>
    <submittedName>
        <fullName evidence="3">Rhodanese-like domain-containing protein</fullName>
    </submittedName>
</protein>
<evidence type="ECO:0000313" key="4">
    <source>
        <dbReference type="Proteomes" id="UP000568664"/>
    </source>
</evidence>
<dbReference type="InterPro" id="IPR050229">
    <property type="entry name" value="GlpE_sulfurtransferase"/>
</dbReference>
<dbReference type="PANTHER" id="PTHR43031">
    <property type="entry name" value="FAD-DEPENDENT OXIDOREDUCTASE"/>
    <property type="match status" value="1"/>
</dbReference>
<reference evidence="3 4" key="1">
    <citation type="submission" date="2020-04" db="EMBL/GenBank/DDBJ databases">
        <title>Thalassotalea sp. M1531, isolated from the surface of marine red alga.</title>
        <authorList>
            <person name="Pang L."/>
            <person name="Lu D.-C."/>
        </authorList>
    </citation>
    <scope>NUCLEOTIDE SEQUENCE [LARGE SCALE GENOMIC DNA]</scope>
    <source>
        <strain evidence="3 4">M1531</strain>
    </source>
</reference>
<dbReference type="PANTHER" id="PTHR43031:SF1">
    <property type="entry name" value="PYRIDINE NUCLEOTIDE-DISULPHIDE OXIDOREDUCTASE"/>
    <property type="match status" value="1"/>
</dbReference>
<name>A0A7Y0Q5I3_9GAMM</name>
<dbReference type="RefSeq" id="WP_169073666.1">
    <property type="nucleotide sequence ID" value="NZ_JABBXH010000001.1"/>
</dbReference>
<dbReference type="SMART" id="SM00450">
    <property type="entry name" value="RHOD"/>
    <property type="match status" value="1"/>
</dbReference>
<evidence type="ECO:0000256" key="1">
    <source>
        <dbReference type="SAM" id="SignalP"/>
    </source>
</evidence>
<evidence type="ECO:0000259" key="2">
    <source>
        <dbReference type="PROSITE" id="PS50206"/>
    </source>
</evidence>
<dbReference type="PROSITE" id="PS50206">
    <property type="entry name" value="RHODANESE_3"/>
    <property type="match status" value="1"/>
</dbReference>
<proteinExistence type="predicted"/>
<keyword evidence="1" id="KW-0732">Signal</keyword>
<dbReference type="InterPro" id="IPR036873">
    <property type="entry name" value="Rhodanese-like_dom_sf"/>
</dbReference>
<dbReference type="Pfam" id="PF00581">
    <property type="entry name" value="Rhodanese"/>
    <property type="match status" value="1"/>
</dbReference>
<dbReference type="CDD" id="cd00158">
    <property type="entry name" value="RHOD"/>
    <property type="match status" value="1"/>
</dbReference>
<evidence type="ECO:0000313" key="3">
    <source>
        <dbReference type="EMBL" id="NMP30348.1"/>
    </source>
</evidence>
<organism evidence="3 4">
    <name type="scientific">Thalassotalea algicola</name>
    <dbReference type="NCBI Taxonomy" id="2716224"/>
    <lineage>
        <taxon>Bacteria</taxon>
        <taxon>Pseudomonadati</taxon>
        <taxon>Pseudomonadota</taxon>
        <taxon>Gammaproteobacteria</taxon>
        <taxon>Alteromonadales</taxon>
        <taxon>Colwelliaceae</taxon>
        <taxon>Thalassotalea</taxon>
    </lineage>
</organism>
<sequence>MTSLFKTIFIVILTILSLSAYADRPTVSQEQVLSLINAPKAETYTLLDVRSDKEFSEGHVKSAINVSHDALTDKLSMLPNDKDQLVIVYCRSGRRAGIAEQILRDKGFTNVWHLDGDMKGWQASELPLVK</sequence>
<accession>A0A7Y0Q5I3</accession>
<dbReference type="AlphaFoldDB" id="A0A7Y0Q5I3"/>
<keyword evidence="4" id="KW-1185">Reference proteome</keyword>
<dbReference type="SUPFAM" id="SSF52821">
    <property type="entry name" value="Rhodanese/Cell cycle control phosphatase"/>
    <property type="match status" value="1"/>
</dbReference>
<dbReference type="EMBL" id="JABBXH010000001">
    <property type="protein sequence ID" value="NMP30348.1"/>
    <property type="molecule type" value="Genomic_DNA"/>
</dbReference>